<keyword evidence="3" id="KW-0645">Protease</keyword>
<accession>A0A3L8PI20</accession>
<keyword evidence="1" id="KW-0812">Transmembrane</keyword>
<evidence type="ECO:0000259" key="2">
    <source>
        <dbReference type="Pfam" id="PF02517"/>
    </source>
</evidence>
<keyword evidence="1" id="KW-1133">Transmembrane helix</keyword>
<evidence type="ECO:0000313" key="3">
    <source>
        <dbReference type="EMBL" id="RLV54720.1"/>
    </source>
</evidence>
<gene>
    <name evidence="3" type="ORF">D9V41_14830</name>
</gene>
<keyword evidence="3" id="KW-0378">Hydrolase</keyword>
<feature type="domain" description="CAAX prenyl protease 2/Lysostaphin resistance protein A-like" evidence="2">
    <location>
        <begin position="140"/>
        <end position="232"/>
    </location>
</feature>
<reference evidence="3 4" key="1">
    <citation type="submission" date="2018-10" db="EMBL/GenBank/DDBJ databases">
        <title>Aeromicrobium sp. 9W16Y-2 whole genome shotgun sequence.</title>
        <authorList>
            <person name="Li F."/>
        </authorList>
    </citation>
    <scope>NUCLEOTIDE SEQUENCE [LARGE SCALE GENOMIC DNA]</scope>
    <source>
        <strain evidence="3 4">9W16Y-2</strain>
    </source>
</reference>
<dbReference type="GO" id="GO:0008237">
    <property type="term" value="F:metallopeptidase activity"/>
    <property type="evidence" value="ECO:0007669"/>
    <property type="project" value="UniProtKB-KW"/>
</dbReference>
<dbReference type="GO" id="GO:0006508">
    <property type="term" value="P:proteolysis"/>
    <property type="evidence" value="ECO:0007669"/>
    <property type="project" value="UniProtKB-KW"/>
</dbReference>
<dbReference type="InterPro" id="IPR003675">
    <property type="entry name" value="Rce1/LyrA-like_dom"/>
</dbReference>
<feature type="transmembrane region" description="Helical" evidence="1">
    <location>
        <begin position="221"/>
        <end position="241"/>
    </location>
</feature>
<proteinExistence type="predicted"/>
<name>A0A3L8PI20_9ACTN</name>
<dbReference type="GO" id="GO:0004175">
    <property type="term" value="F:endopeptidase activity"/>
    <property type="evidence" value="ECO:0007669"/>
    <property type="project" value="UniProtKB-ARBA"/>
</dbReference>
<dbReference type="AlphaFoldDB" id="A0A3L8PI20"/>
<feature type="transmembrane region" description="Helical" evidence="1">
    <location>
        <begin position="101"/>
        <end position="122"/>
    </location>
</feature>
<feature type="transmembrane region" description="Helical" evidence="1">
    <location>
        <begin position="57"/>
        <end position="80"/>
    </location>
</feature>
<sequence>MSPRRLRAEIWIVLGLSLGQSAVYAVVSLLAKLARGPLGESTATLNPRRSEMPWHDITLQLLSIGFALVPVALALFLLASDPGRPSPWRRLGLDGSRPIRDIAWGAVLAAVIGLPGLGVYAVGRELGVTADIVLSPAGAPWWTYPLLILAAMQNAVLEEVVVVGYLMTRLRQLGWSVPAMIALSSLLRGAYHLYQGFGQGLGNAIMGVVFGYWYHRTGRVMPLVIAHAILDIVAFVGYALLAEALGLR</sequence>
<feature type="transmembrane region" description="Helical" evidence="1">
    <location>
        <begin position="173"/>
        <end position="191"/>
    </location>
</feature>
<dbReference type="Pfam" id="PF02517">
    <property type="entry name" value="Rce1-like"/>
    <property type="match status" value="1"/>
</dbReference>
<dbReference type="OrthoDB" id="4453618at2"/>
<comment type="caution">
    <text evidence="3">The sequence shown here is derived from an EMBL/GenBank/DDBJ whole genome shotgun (WGS) entry which is preliminary data.</text>
</comment>
<keyword evidence="1" id="KW-0472">Membrane</keyword>
<dbReference type="GO" id="GO:0080120">
    <property type="term" value="P:CAAX-box protein maturation"/>
    <property type="evidence" value="ECO:0007669"/>
    <property type="project" value="UniProtKB-ARBA"/>
</dbReference>
<keyword evidence="3" id="KW-0482">Metalloprotease</keyword>
<organism evidence="3 4">
    <name type="scientific">Aeromicrobium phragmitis</name>
    <dbReference type="NCBI Taxonomy" id="2478914"/>
    <lineage>
        <taxon>Bacteria</taxon>
        <taxon>Bacillati</taxon>
        <taxon>Actinomycetota</taxon>
        <taxon>Actinomycetes</taxon>
        <taxon>Propionibacteriales</taxon>
        <taxon>Nocardioidaceae</taxon>
        <taxon>Aeromicrobium</taxon>
    </lineage>
</organism>
<feature type="transmembrane region" description="Helical" evidence="1">
    <location>
        <begin position="197"/>
        <end position="214"/>
    </location>
</feature>
<evidence type="ECO:0000313" key="4">
    <source>
        <dbReference type="Proteomes" id="UP000282515"/>
    </source>
</evidence>
<feature type="transmembrane region" description="Helical" evidence="1">
    <location>
        <begin position="142"/>
        <end position="166"/>
    </location>
</feature>
<protein>
    <submittedName>
        <fullName evidence="3">CPBP family intramembrane metalloprotease</fullName>
    </submittedName>
</protein>
<dbReference type="EMBL" id="RDBF01000014">
    <property type="protein sequence ID" value="RLV54720.1"/>
    <property type="molecule type" value="Genomic_DNA"/>
</dbReference>
<evidence type="ECO:0000256" key="1">
    <source>
        <dbReference type="SAM" id="Phobius"/>
    </source>
</evidence>
<feature type="transmembrane region" description="Helical" evidence="1">
    <location>
        <begin position="12"/>
        <end position="31"/>
    </location>
</feature>
<keyword evidence="4" id="KW-1185">Reference proteome</keyword>
<dbReference type="Proteomes" id="UP000282515">
    <property type="component" value="Unassembled WGS sequence"/>
</dbReference>
<dbReference type="RefSeq" id="WP_121795365.1">
    <property type="nucleotide sequence ID" value="NZ_RDBF01000014.1"/>
</dbReference>